<dbReference type="SUPFAM" id="SSF49373">
    <property type="entry name" value="Invasin/intimin cell-adhesion fragments"/>
    <property type="match status" value="1"/>
</dbReference>
<dbReference type="CDD" id="cd21510">
    <property type="entry name" value="agarase_cat"/>
    <property type="match status" value="1"/>
</dbReference>
<dbReference type="InterPro" id="IPR041224">
    <property type="entry name" value="BPA_C"/>
</dbReference>
<sequence length="1223" mass="137125">MQTYKLKYSALAIAGLLAFQAQANNSTEIKIYPKNKLFIGDVSDLQRNKFFNIHSSPNDPAMQDIERDYILNELNASFGRSFSSPFNKNMGSNYPDTQSVMQSGAQNLQNYAKFPFAGYDVSRQVMTEHPYNMIVEGNDPVAGARFVADYFQYNFDDTNRPGFYEPMNEPFVHAHEFVDGPWDNSNNEAMQRHMAKWFAEIGREFDAREIPVQVVGFSSAWPSLELNNFNHWETRMRMFMDTAGEVMDGIAFHLYDGVNVTGQDNLRSGSNAEAIMDLQETYSQLSFNKVIPHAVTEYGGIVKGFPDEYSAAKSSQELRSYNHLLFSLLAREDRLLTSIPFITGTAQWYYQANNFNPYSATIYRPDPDKIKNGKVNGFLETEKAKFYKLWADVKGYRIDFSEQDPDLATQVFAYGNKLYVCLNNFDSASKAVNLNFMQNLGATAVRIKRLDVPYGEAANYSDQTQVTIPTSFTLNPDETLIAEYQLAQPLDIQHQIHRNTYYADTHLLPISANQTLRFNFNHVEVAYDNRKLTHWVASQMNIADLPADKPHPNPDKLYPNLIKKYQKKLDKLKDASAHSKESQKLMSQLLHQPHMNNALKYQVANTGFSQPGYEAVLRMSISRKHDKNKQPYVSINGFALSVPNNWAGHDQANRDDFFGAIEIPVPSEYLTTDNQVDIRFDDDQGFISSVILEVESQKAHQVTLTEHIKLSQNDIVLNKNDVKRIRAQVLPATASNKSLVWSTSDSTIATVDDSGLITAVAPGYVQIGVQSVDGATQTQINVEIRDQLTTRNTVTFTQAISQLPETDTINVEIEYQNDKTRDLVLALYDSQNRFVKDSRTALPAGQGVQNIQLTLDSALMGGEQVRLLASLRATGGDWRTTIDSHDIKNITVIADEQPDTDPSQLLAALNADFEMGDLTHWQHTWDSTGDVFVSADSTQTSNYSAQIDTSNGKVGLLIGDNLPMQAGKKYKVSFSVQKTAGSGWGGGFVQLVNNENGWVGSPQGPWFGTSSNGDWIHFEKEIDGADWPQNGTQLQIVFGTAHHAWELDNVKLQDITPDSNLLAPVNADFENAELSPWIAYWENDASSQLLITDGAATTGNYVLNILSDGTKNTGLTLPPEVTPQQMGLNDNAQYQISFNVRSLNGNVSGWFRSVAQGAWANRIESWFDAGHEWKEVSFIRDAVDWTANQNNARIDLYFNANSSTHINGINVEIDNVRIEKIEP</sequence>
<dbReference type="Gene3D" id="3.20.20.80">
    <property type="entry name" value="Glycosidases"/>
    <property type="match status" value="1"/>
</dbReference>
<accession>A0ABV1RN36</accession>
<dbReference type="Pfam" id="PF02368">
    <property type="entry name" value="Big_2"/>
    <property type="match status" value="1"/>
</dbReference>
<keyword evidence="5" id="KW-1185">Reference proteome</keyword>
<dbReference type="InterPro" id="IPR013780">
    <property type="entry name" value="Glyco_hydro_b"/>
</dbReference>
<evidence type="ECO:0000313" key="5">
    <source>
        <dbReference type="Proteomes" id="UP001467690"/>
    </source>
</evidence>
<keyword evidence="1" id="KW-0378">Hydrolase</keyword>
<evidence type="ECO:0000256" key="2">
    <source>
        <dbReference type="SAM" id="SignalP"/>
    </source>
</evidence>
<feature type="chain" id="PRO_5045217047" evidence="2">
    <location>
        <begin position="24"/>
        <end position="1223"/>
    </location>
</feature>
<comment type="caution">
    <text evidence="4">The sequence shown here is derived from an EMBL/GenBank/DDBJ whole genome shotgun (WGS) entry which is preliminary data.</text>
</comment>
<dbReference type="Gene3D" id="2.60.40.1180">
    <property type="entry name" value="Golgi alpha-mannosidase II"/>
    <property type="match status" value="1"/>
</dbReference>
<dbReference type="Gene3D" id="2.60.120.1200">
    <property type="match status" value="1"/>
</dbReference>
<dbReference type="Pfam" id="PF18206">
    <property type="entry name" value="Porphyrn_cat_1"/>
    <property type="match status" value="1"/>
</dbReference>
<dbReference type="InterPro" id="IPR008964">
    <property type="entry name" value="Invasin/intimin_cell_adhesion"/>
</dbReference>
<dbReference type="SUPFAM" id="SSF49785">
    <property type="entry name" value="Galactose-binding domain-like"/>
    <property type="match status" value="2"/>
</dbReference>
<evidence type="ECO:0000259" key="3">
    <source>
        <dbReference type="SMART" id="SM00635"/>
    </source>
</evidence>
<protein>
    <submittedName>
        <fullName evidence="4">Carbohydrate binding domain-containing protein</fullName>
    </submittedName>
</protein>
<dbReference type="SUPFAM" id="SSF51445">
    <property type="entry name" value="(Trans)glycosidases"/>
    <property type="match status" value="1"/>
</dbReference>
<dbReference type="InterPro" id="IPR003343">
    <property type="entry name" value="Big_2"/>
</dbReference>
<gene>
    <name evidence="4" type="ORF">ABS311_21015</name>
</gene>
<dbReference type="EMBL" id="JBELOE010000296">
    <property type="protein sequence ID" value="MER2494363.1"/>
    <property type="molecule type" value="Genomic_DNA"/>
</dbReference>
<evidence type="ECO:0000256" key="1">
    <source>
        <dbReference type="ARBA" id="ARBA00022801"/>
    </source>
</evidence>
<keyword evidence="2" id="KW-0732">Signal</keyword>
<dbReference type="Gene3D" id="2.60.40.1080">
    <property type="match status" value="1"/>
</dbReference>
<reference evidence="4 5" key="1">
    <citation type="submission" date="2024-06" db="EMBL/GenBank/DDBJ databases">
        <authorList>
            <person name="Chen R.Y."/>
        </authorList>
    </citation>
    <scope>NUCLEOTIDE SEQUENCE [LARGE SCALE GENOMIC DNA]</scope>
    <source>
        <strain evidence="4 5">D2</strain>
    </source>
</reference>
<evidence type="ECO:0000313" key="4">
    <source>
        <dbReference type="EMBL" id="MER2494363.1"/>
    </source>
</evidence>
<dbReference type="RefSeq" id="WP_350403393.1">
    <property type="nucleotide sequence ID" value="NZ_JBELOE010000296.1"/>
</dbReference>
<name>A0ABV1RN36_9ALTE</name>
<dbReference type="Pfam" id="PF02018">
    <property type="entry name" value="CBM_4_9"/>
    <property type="match status" value="1"/>
</dbReference>
<dbReference type="Gene3D" id="2.60.120.260">
    <property type="entry name" value="Galactose-binding domain-like"/>
    <property type="match status" value="2"/>
</dbReference>
<proteinExistence type="predicted"/>
<feature type="domain" description="BIG2" evidence="3">
    <location>
        <begin position="704"/>
        <end position="781"/>
    </location>
</feature>
<dbReference type="InterPro" id="IPR003305">
    <property type="entry name" value="CenC_carb-bd"/>
</dbReference>
<dbReference type="InterPro" id="IPR008979">
    <property type="entry name" value="Galactose-bd-like_sf"/>
</dbReference>
<dbReference type="InterPro" id="IPR040527">
    <property type="entry name" value="Beta-sand_Porphyrn"/>
</dbReference>
<dbReference type="InterPro" id="IPR017853">
    <property type="entry name" value="GH"/>
</dbReference>
<feature type="signal peptide" evidence="2">
    <location>
        <begin position="1"/>
        <end position="23"/>
    </location>
</feature>
<dbReference type="Proteomes" id="UP001467690">
    <property type="component" value="Unassembled WGS sequence"/>
</dbReference>
<dbReference type="SMART" id="SM00635">
    <property type="entry name" value="BID_2"/>
    <property type="match status" value="1"/>
</dbReference>
<dbReference type="Pfam" id="PF18040">
    <property type="entry name" value="BPA_C"/>
    <property type="match status" value="1"/>
</dbReference>
<organism evidence="4 5">
    <name type="scientific">Catenovulum sediminis</name>
    <dbReference type="NCBI Taxonomy" id="1740262"/>
    <lineage>
        <taxon>Bacteria</taxon>
        <taxon>Pseudomonadati</taxon>
        <taxon>Pseudomonadota</taxon>
        <taxon>Gammaproteobacteria</taxon>
        <taxon>Alteromonadales</taxon>
        <taxon>Alteromonadaceae</taxon>
        <taxon>Catenovulum</taxon>
    </lineage>
</organism>